<evidence type="ECO:0000256" key="10">
    <source>
        <dbReference type="ARBA" id="ARBA00023136"/>
    </source>
</evidence>
<dbReference type="GO" id="GO:0016887">
    <property type="term" value="F:ATP hydrolysis activity"/>
    <property type="evidence" value="ECO:0007669"/>
    <property type="project" value="InterPro"/>
</dbReference>
<dbReference type="GO" id="GO:0005524">
    <property type="term" value="F:ATP binding"/>
    <property type="evidence" value="ECO:0007669"/>
    <property type="project" value="UniProtKB-KW"/>
</dbReference>
<evidence type="ECO:0000259" key="14">
    <source>
        <dbReference type="PROSITE" id="PS50893"/>
    </source>
</evidence>
<dbReference type="InterPro" id="IPR025857">
    <property type="entry name" value="MacB_PCD"/>
</dbReference>
<dbReference type="InterPro" id="IPR050250">
    <property type="entry name" value="Macrolide_Exporter_MacB"/>
</dbReference>
<comment type="subcellular location">
    <subcellularLocation>
        <location evidence="1">Cell inner membrane</location>
        <topology evidence="1">Multi-pass membrane protein</topology>
    </subcellularLocation>
</comment>
<dbReference type="FunFam" id="3.40.50.300:FF:000032">
    <property type="entry name" value="Export ABC transporter ATP-binding protein"/>
    <property type="match status" value="1"/>
</dbReference>
<dbReference type="PANTHER" id="PTHR30572:SF14">
    <property type="entry name" value="MACROLIDE EXPORT ATP-BINDING_PERMEASE PROTEIN MACB"/>
    <property type="match status" value="1"/>
</dbReference>
<dbReference type="PROSITE" id="PS00211">
    <property type="entry name" value="ABC_TRANSPORTER_1"/>
    <property type="match status" value="1"/>
</dbReference>
<dbReference type="SUPFAM" id="SSF52540">
    <property type="entry name" value="P-loop containing nucleoside triphosphate hydrolases"/>
    <property type="match status" value="1"/>
</dbReference>
<dbReference type="CDD" id="cd03255">
    <property type="entry name" value="ABC_MJ0796_LolCDE_FtsE"/>
    <property type="match status" value="1"/>
</dbReference>
<evidence type="ECO:0000313" key="15">
    <source>
        <dbReference type="EMBL" id="QIZ52301.1"/>
    </source>
</evidence>
<sequence>MSTPLLVLRQVHRRFTHGELGVDVLKNINLTINAGEMVAIVGASGSGKSTLMNILGCLDKPTQGDYQVAGVSTLTRNDDQLAALRREHFGFIFQRYHLLNDLNVGDNVEMPAVYAGQPHHERRARAAALLARLGLAGRLQDTPNQLSGGQQQRVSIARALINGGQVILADEPTGALDSASGEDVLSILRELHQQGHTIVLVTHDKRIAQQAERIIEIHDGEIVADHHTAAAGARVNPTAPPPPQPGRTLTRITLTREYDRLQNAFRMALRAMNAQRMRTFLTMLGIIIGIASVVSVVALGKGSQQQVLEHINAMGTSTLEIFPGKDFGDMRSAAIQTLRSHDLSPLEQQPYIHSVTPTVSTSATLRYATNAVSVSVSGVGEQFFTVRGYTLSQGSGFSPLSVERLTQEAVIDQNTRDKLFPHGENPLGQVIFLDQLPCRIIGVATRKQSGFGSDENLNIWVPYTTVMRRMVGQSYLRSITVRVKDNIDLSVAQQGITQTLTRQHGSKDFFVMNTDTIRQTIQQTTATMTLLVSAIALISLIVGGIGVMNIMLVSVTERTREIGVRMAVGARTGDIMQQFLIEAVLVCLCGGVLGMLLSVLAGAIASHVSGVTFVYSATAMVAAFLCSSLIGVIFGFFPARRAARLQPIHALERE</sequence>
<evidence type="ECO:0000256" key="6">
    <source>
        <dbReference type="ARBA" id="ARBA00022741"/>
    </source>
</evidence>
<dbReference type="InterPro" id="IPR003593">
    <property type="entry name" value="AAA+_ATPase"/>
</dbReference>
<feature type="domain" description="ABC transporter" evidence="14">
    <location>
        <begin position="6"/>
        <end position="244"/>
    </location>
</feature>
<evidence type="ECO:0000256" key="9">
    <source>
        <dbReference type="ARBA" id="ARBA00022989"/>
    </source>
</evidence>
<dbReference type="PROSITE" id="PS50893">
    <property type="entry name" value="ABC_TRANSPORTER_2"/>
    <property type="match status" value="1"/>
</dbReference>
<proteinExistence type="inferred from homology"/>
<name>A0AAE6Z0Y4_9GAMM</name>
<dbReference type="InterPro" id="IPR027417">
    <property type="entry name" value="P-loop_NTPase"/>
</dbReference>
<feature type="transmembrane region" description="Helical" evidence="13">
    <location>
        <begin position="613"/>
        <end position="637"/>
    </location>
</feature>
<feature type="transmembrane region" description="Helical" evidence="13">
    <location>
        <begin position="280"/>
        <end position="300"/>
    </location>
</feature>
<keyword evidence="8" id="KW-1278">Translocase</keyword>
<keyword evidence="4" id="KW-0997">Cell inner membrane</keyword>
<dbReference type="GO" id="GO:1902495">
    <property type="term" value="C:transmembrane transporter complex"/>
    <property type="evidence" value="ECO:0007669"/>
    <property type="project" value="UniProtKB-ARBA"/>
</dbReference>
<dbReference type="InterPro" id="IPR003439">
    <property type="entry name" value="ABC_transporter-like_ATP-bd"/>
</dbReference>
<evidence type="ECO:0000256" key="12">
    <source>
        <dbReference type="ARBA" id="ARBA00041199"/>
    </source>
</evidence>
<evidence type="ECO:0000256" key="1">
    <source>
        <dbReference type="ARBA" id="ARBA00004429"/>
    </source>
</evidence>
<comment type="similarity">
    <text evidence="11">Belongs to the ABC transporter superfamily. Macrolide exporter (TC 3.A.1.122) family.</text>
</comment>
<feature type="transmembrane region" description="Helical" evidence="13">
    <location>
        <begin position="530"/>
        <end position="555"/>
    </location>
</feature>
<evidence type="ECO:0000256" key="2">
    <source>
        <dbReference type="ARBA" id="ARBA00022448"/>
    </source>
</evidence>
<dbReference type="Pfam" id="PF12704">
    <property type="entry name" value="MacB_PCD"/>
    <property type="match status" value="1"/>
</dbReference>
<keyword evidence="2" id="KW-0813">Transport</keyword>
<evidence type="ECO:0000256" key="5">
    <source>
        <dbReference type="ARBA" id="ARBA00022692"/>
    </source>
</evidence>
<keyword evidence="7" id="KW-0067">ATP-binding</keyword>
<dbReference type="GO" id="GO:0005886">
    <property type="term" value="C:plasma membrane"/>
    <property type="evidence" value="ECO:0007669"/>
    <property type="project" value="UniProtKB-SubCell"/>
</dbReference>
<protein>
    <recommendedName>
        <fullName evidence="12">Pyoverdine export ATP-binding/permease protein PvdT</fullName>
    </recommendedName>
</protein>
<keyword evidence="6" id="KW-0547">Nucleotide-binding</keyword>
<evidence type="ECO:0000313" key="16">
    <source>
        <dbReference type="Proteomes" id="UP000500801"/>
    </source>
</evidence>
<dbReference type="InterPro" id="IPR003838">
    <property type="entry name" value="ABC3_permease_C"/>
</dbReference>
<organism evidence="15 16">
    <name type="scientific">Dickeya zeae</name>
    <dbReference type="NCBI Taxonomy" id="204042"/>
    <lineage>
        <taxon>Bacteria</taxon>
        <taxon>Pseudomonadati</taxon>
        <taxon>Pseudomonadota</taxon>
        <taxon>Gammaproteobacteria</taxon>
        <taxon>Enterobacterales</taxon>
        <taxon>Pectobacteriaceae</taxon>
        <taxon>Dickeya</taxon>
    </lineage>
</organism>
<evidence type="ECO:0000256" key="7">
    <source>
        <dbReference type="ARBA" id="ARBA00022840"/>
    </source>
</evidence>
<dbReference type="Pfam" id="PF02687">
    <property type="entry name" value="FtsX"/>
    <property type="match status" value="1"/>
</dbReference>
<accession>A0AAE6Z0Y4</accession>
<dbReference type="GO" id="GO:0022857">
    <property type="term" value="F:transmembrane transporter activity"/>
    <property type="evidence" value="ECO:0007669"/>
    <property type="project" value="TreeGrafter"/>
</dbReference>
<dbReference type="AlphaFoldDB" id="A0AAE6Z0Y4"/>
<evidence type="ECO:0000256" key="8">
    <source>
        <dbReference type="ARBA" id="ARBA00022967"/>
    </source>
</evidence>
<evidence type="ECO:0000256" key="4">
    <source>
        <dbReference type="ARBA" id="ARBA00022519"/>
    </source>
</evidence>
<reference evidence="15 16" key="1">
    <citation type="submission" date="2018-11" db="EMBL/GenBank/DDBJ databases">
        <title>Complete genome sequence of Dickeya zeae strain CE1 infecting Canna edulis Ker-Gawl. in China.</title>
        <authorList>
            <person name="Zhang J."/>
            <person name="Lin B."/>
            <person name="Shen H."/>
            <person name="Jiang S."/>
            <person name="Pu X."/>
            <person name="Sun D."/>
        </authorList>
    </citation>
    <scope>NUCLEOTIDE SEQUENCE [LARGE SCALE GENOMIC DNA]</scope>
    <source>
        <strain evidence="15 16">CE1</strain>
    </source>
</reference>
<dbReference type="Pfam" id="PF00005">
    <property type="entry name" value="ABC_tran"/>
    <property type="match status" value="1"/>
</dbReference>
<dbReference type="EMBL" id="CP033622">
    <property type="protein sequence ID" value="QIZ52301.1"/>
    <property type="molecule type" value="Genomic_DNA"/>
</dbReference>
<keyword evidence="9 13" id="KW-1133">Transmembrane helix</keyword>
<dbReference type="Proteomes" id="UP000500801">
    <property type="component" value="Chromosome"/>
</dbReference>
<evidence type="ECO:0000256" key="13">
    <source>
        <dbReference type="SAM" id="Phobius"/>
    </source>
</evidence>
<feature type="transmembrane region" description="Helical" evidence="13">
    <location>
        <begin position="579"/>
        <end position="601"/>
    </location>
</feature>
<keyword evidence="3" id="KW-1003">Cell membrane</keyword>
<dbReference type="InterPro" id="IPR017911">
    <property type="entry name" value="MacB-like_ATP-bd"/>
</dbReference>
<keyword evidence="5 13" id="KW-0812">Transmembrane</keyword>
<dbReference type="SMART" id="SM00382">
    <property type="entry name" value="AAA"/>
    <property type="match status" value="1"/>
</dbReference>
<evidence type="ECO:0000256" key="3">
    <source>
        <dbReference type="ARBA" id="ARBA00022475"/>
    </source>
</evidence>
<dbReference type="PANTHER" id="PTHR30572">
    <property type="entry name" value="MEMBRANE COMPONENT OF TRANSPORTER-RELATED"/>
    <property type="match status" value="1"/>
</dbReference>
<dbReference type="RefSeq" id="WP_168363357.1">
    <property type="nucleotide sequence ID" value="NZ_CP033622.1"/>
</dbReference>
<gene>
    <name evidence="15" type="primary">macB</name>
    <name evidence="15" type="ORF">DWG24_16880</name>
</gene>
<evidence type="ECO:0000256" key="11">
    <source>
        <dbReference type="ARBA" id="ARBA00038388"/>
    </source>
</evidence>
<keyword evidence="10 13" id="KW-0472">Membrane</keyword>
<dbReference type="Gene3D" id="3.40.50.300">
    <property type="entry name" value="P-loop containing nucleotide triphosphate hydrolases"/>
    <property type="match status" value="1"/>
</dbReference>
<dbReference type="InterPro" id="IPR017871">
    <property type="entry name" value="ABC_transporter-like_CS"/>
</dbReference>